<keyword evidence="1" id="KW-0732">Signal</keyword>
<dbReference type="Pfam" id="PF13435">
    <property type="entry name" value="Cytochrome_C554"/>
    <property type="match status" value="1"/>
</dbReference>
<gene>
    <name evidence="3" type="ORF">SAMN02949497_4529</name>
</gene>
<dbReference type="InterPro" id="IPR036280">
    <property type="entry name" value="Multihaem_cyt_sf"/>
</dbReference>
<feature type="domain" description="Cytochrome c-552/4" evidence="2">
    <location>
        <begin position="30"/>
        <end position="111"/>
    </location>
</feature>
<evidence type="ECO:0000313" key="4">
    <source>
        <dbReference type="Proteomes" id="UP000192923"/>
    </source>
</evidence>
<protein>
    <submittedName>
        <fullName evidence="3">Cytochrome c554 and c-prime</fullName>
    </submittedName>
</protein>
<feature type="signal peptide" evidence="1">
    <location>
        <begin position="1"/>
        <end position="19"/>
    </location>
</feature>
<sequence length="446" mass="48305">MRRTWLAACAPLLAGTVLAAPTLPDDPASCGRCHPEHYREWAGSMHAYAVKDPVFRAMNRLGQDATGGKLGDFCVACHAPLAVRRGLTRDGLNLDQVPETLHGVTCQFCHTVEAVEGGHNNPLRLAGDGAVRGGIADPVANAVHVSRYSPLHDHARPESATLCGSCHDIDTPPPTPVALERTFREWRTSVYARPRDQGGLTCGGCHMLGRDGPAADMPGAPPRRVHSHRWPGVDVALEDFPDKEAQRAAIQRLLDSAVAGRLCVELGKRGVELRVTLENLAAGHAFPSGAAQDRRLWVEVTARRGGKQVFASGLDGPETPAQGAGDPRPWVFRDILRDVHGAETHRFWEAASLESKLLPVPVAGAQGHAAHHVSRVYRYPDRRLPDTVEVAVRLRPIGRDVLDELVRLGYLEAEDREQVPTFGLGGARLSWRADAGRACVDPAARR</sequence>
<dbReference type="InterPro" id="IPR023155">
    <property type="entry name" value="Cyt_c-552/4"/>
</dbReference>
<keyword evidence="4" id="KW-1185">Reference proteome</keyword>
<proteinExistence type="predicted"/>
<evidence type="ECO:0000313" key="3">
    <source>
        <dbReference type="EMBL" id="SMF97110.1"/>
    </source>
</evidence>
<feature type="chain" id="PRO_5012283252" evidence="1">
    <location>
        <begin position="20"/>
        <end position="446"/>
    </location>
</feature>
<organism evidence="3 4">
    <name type="scientific">Methylomagnum ishizawai</name>
    <dbReference type="NCBI Taxonomy" id="1760988"/>
    <lineage>
        <taxon>Bacteria</taxon>
        <taxon>Pseudomonadati</taxon>
        <taxon>Pseudomonadota</taxon>
        <taxon>Gammaproteobacteria</taxon>
        <taxon>Methylococcales</taxon>
        <taxon>Methylococcaceae</taxon>
        <taxon>Methylomagnum</taxon>
    </lineage>
</organism>
<dbReference type="EMBL" id="FXAM01000001">
    <property type="protein sequence ID" value="SMF97110.1"/>
    <property type="molecule type" value="Genomic_DNA"/>
</dbReference>
<dbReference type="STRING" id="1760988.SAMN02949497_4529"/>
<name>A0A1Y6D3W0_9GAMM</name>
<accession>A0A1Y6D3W0</accession>
<dbReference type="RefSeq" id="WP_176225343.1">
    <property type="nucleotide sequence ID" value="NZ_FXAM01000001.1"/>
</dbReference>
<dbReference type="Proteomes" id="UP000192923">
    <property type="component" value="Unassembled WGS sequence"/>
</dbReference>
<dbReference type="Gene3D" id="1.10.1130.10">
    <property type="entry name" value="Flavocytochrome C3, Chain A"/>
    <property type="match status" value="1"/>
</dbReference>
<evidence type="ECO:0000256" key="1">
    <source>
        <dbReference type="SAM" id="SignalP"/>
    </source>
</evidence>
<dbReference type="AlphaFoldDB" id="A0A1Y6D3W0"/>
<dbReference type="SUPFAM" id="SSF48695">
    <property type="entry name" value="Multiheme cytochromes"/>
    <property type="match status" value="1"/>
</dbReference>
<evidence type="ECO:0000259" key="2">
    <source>
        <dbReference type="Pfam" id="PF13435"/>
    </source>
</evidence>
<reference evidence="3 4" key="1">
    <citation type="submission" date="2016-12" db="EMBL/GenBank/DDBJ databases">
        <authorList>
            <person name="Song W.-J."/>
            <person name="Kurnit D.M."/>
        </authorList>
    </citation>
    <scope>NUCLEOTIDE SEQUENCE [LARGE SCALE GENOMIC DNA]</scope>
    <source>
        <strain evidence="3 4">175</strain>
    </source>
</reference>